<sequence>MKRIALPLLFLTAGYIGAKAQNTFPATGRTGIYTTTPAASLQVKGGARIGTLTNYTNIDSTTGNLSFGGNALYQVGNNKFAFQSASQPSAGLFFNATNLRYEFRNTAGVSVLNLGAGASNNFLGIGNTTPITQLANTSSNIIGSDFNGVSPNSIAWATNADGFTVATYNANAGVKGNGLAVKIAGNSGRLLDLSVGATQNGAGTSVMVVNGNGNVGIGTSAPVTTLDVKESGWFRNNPGGLLAPSAGAGLRLTTENNIASIFGYDYSTNTALNLLLAGSGGNVGIGPGIPTAPLQIANAATSGNKRIVMYQDVDNDNEFYGFGINANQIRYQVDAVVSDHVFFAGTSPTTSNELMRIKGTGLVGIGTSAPAAKLDIAGNIKITDGTEGAGKLLTSDANGLASWTAAPSASPFIISGNDIYNSNTGNIGIGTATPAAKLDVNGDALINGITVGRGLSNSLTNTAIGYANLAYNNTGNYYNTAIGFAALAYNGSGYYNTANGAQALVNNSSGYYNTANGFQALYNNTIGTYNTSIGLFSDVASGALTNATAIGANATVDASNKVRIGSPNVTSIGGQVSWTTFSDGRYKKNIKEDVKGLAFINSLKPITYTVDLKGLDAYFDNNRKHDSAYEQIKKDIKPGVDEASKIVYNGFIAQEVEAAAKKLNYDFSGVDKPKSKDGLYGLRYSDFVVPLVKAVQELSSQNEKLKTENEGQQKVNADLQKQIDDLKAMITKGNAASQSEVSNNQTAAESNAASLKQNAPNPFSRSTFISFSLPKQYTNAQILITDMTGKTIKQANVSGSNSLTVAAGSLASGSYKYSLVVDGKIMGTKTMVLTR</sequence>
<dbReference type="Pfam" id="PF13884">
    <property type="entry name" value="Peptidase_S74"/>
    <property type="match status" value="1"/>
</dbReference>
<feature type="chain" id="PRO_5035244475" description="Peptidase S74 domain-containing protein" evidence="2">
    <location>
        <begin position="21"/>
        <end position="835"/>
    </location>
</feature>
<dbReference type="PROSITE" id="PS51688">
    <property type="entry name" value="ICA"/>
    <property type="match status" value="1"/>
</dbReference>
<comment type="caution">
    <text evidence="4">The sequence shown here is derived from an EMBL/GenBank/DDBJ whole genome shotgun (WGS) entry which is preliminary data.</text>
</comment>
<dbReference type="InterPro" id="IPR011049">
    <property type="entry name" value="Serralysin-like_metalloprot_C"/>
</dbReference>
<feature type="signal peptide" evidence="2">
    <location>
        <begin position="1"/>
        <end position="20"/>
    </location>
</feature>
<evidence type="ECO:0000256" key="2">
    <source>
        <dbReference type="SAM" id="SignalP"/>
    </source>
</evidence>
<feature type="domain" description="Peptidase S74" evidence="3">
    <location>
        <begin position="582"/>
        <end position="709"/>
    </location>
</feature>
<dbReference type="RefSeq" id="WP_171609068.1">
    <property type="nucleotide sequence ID" value="NZ_WHPF01000013.1"/>
</dbReference>
<organism evidence="4 5">
    <name type="scientific">Limnovirga soli</name>
    <dbReference type="NCBI Taxonomy" id="2656915"/>
    <lineage>
        <taxon>Bacteria</taxon>
        <taxon>Pseudomonadati</taxon>
        <taxon>Bacteroidota</taxon>
        <taxon>Chitinophagia</taxon>
        <taxon>Chitinophagales</taxon>
        <taxon>Chitinophagaceae</taxon>
        <taxon>Limnovirga</taxon>
    </lineage>
</organism>
<dbReference type="Proteomes" id="UP000598971">
    <property type="component" value="Unassembled WGS sequence"/>
</dbReference>
<accession>A0A8J8FFU1</accession>
<dbReference type="InterPro" id="IPR030392">
    <property type="entry name" value="S74_ICA"/>
</dbReference>
<evidence type="ECO:0000259" key="3">
    <source>
        <dbReference type="PROSITE" id="PS51688"/>
    </source>
</evidence>
<protein>
    <recommendedName>
        <fullName evidence="3">Peptidase S74 domain-containing protein</fullName>
    </recommendedName>
</protein>
<reference evidence="4" key="1">
    <citation type="submission" date="2019-10" db="EMBL/GenBank/DDBJ databases">
        <title>Draft genome sequence of Panacibacter sp. KCS-6.</title>
        <authorList>
            <person name="Yim K.J."/>
        </authorList>
    </citation>
    <scope>NUCLEOTIDE SEQUENCE</scope>
    <source>
        <strain evidence="4">KCS-6</strain>
    </source>
</reference>
<keyword evidence="5" id="KW-1185">Reference proteome</keyword>
<proteinExistence type="predicted"/>
<evidence type="ECO:0000313" key="5">
    <source>
        <dbReference type="Proteomes" id="UP000598971"/>
    </source>
</evidence>
<keyword evidence="2" id="KW-0732">Signal</keyword>
<dbReference type="EMBL" id="WHPF01000013">
    <property type="protein sequence ID" value="NNV57118.1"/>
    <property type="molecule type" value="Genomic_DNA"/>
</dbReference>
<evidence type="ECO:0000256" key="1">
    <source>
        <dbReference type="SAM" id="MobiDB-lite"/>
    </source>
</evidence>
<evidence type="ECO:0000313" key="4">
    <source>
        <dbReference type="EMBL" id="NNV57118.1"/>
    </source>
</evidence>
<dbReference type="Gene3D" id="2.150.10.10">
    <property type="entry name" value="Serralysin-like metalloprotease, C-terminal"/>
    <property type="match status" value="1"/>
</dbReference>
<gene>
    <name evidence="4" type="ORF">GD597_16715</name>
</gene>
<dbReference type="AlphaFoldDB" id="A0A8J8FFU1"/>
<feature type="region of interest" description="Disordered" evidence="1">
    <location>
        <begin position="734"/>
        <end position="759"/>
    </location>
</feature>
<name>A0A8J8FFU1_9BACT</name>